<comment type="catalytic activity">
    <reaction evidence="7">
        <text>Preferential cleavage: (Ac)2-L-Lys-D-Ala-|-D-Ala. Also transpeptidation of peptidyl-alanyl moieties that are N-acyl substituents of D-alanine.</text>
        <dbReference type="EC" id="3.4.16.4"/>
    </reaction>
</comment>
<evidence type="ECO:0000256" key="4">
    <source>
        <dbReference type="ARBA" id="ARBA00022679"/>
    </source>
</evidence>
<dbReference type="SUPFAM" id="SSF56601">
    <property type="entry name" value="beta-lactamase/transpeptidase-like"/>
    <property type="match status" value="1"/>
</dbReference>
<dbReference type="SUPFAM" id="SSF53955">
    <property type="entry name" value="Lysozyme-like"/>
    <property type="match status" value="1"/>
</dbReference>
<keyword evidence="6" id="KW-0511">Multifunctional enzyme</keyword>
<proteinExistence type="predicted"/>
<evidence type="ECO:0000256" key="1">
    <source>
        <dbReference type="ARBA" id="ARBA00022645"/>
    </source>
</evidence>
<keyword evidence="10" id="KW-0472">Membrane</keyword>
<dbReference type="Pfam" id="PF00905">
    <property type="entry name" value="Transpeptidase"/>
    <property type="match status" value="1"/>
</dbReference>
<evidence type="ECO:0000313" key="12">
    <source>
        <dbReference type="EMBL" id="GJF10443.1"/>
    </source>
</evidence>
<keyword evidence="13" id="KW-1185">Reference proteome</keyword>
<dbReference type="InterPro" id="IPR005543">
    <property type="entry name" value="PASTA_dom"/>
</dbReference>
<dbReference type="PANTHER" id="PTHR32282">
    <property type="entry name" value="BINDING PROTEIN TRANSPEPTIDASE, PUTATIVE-RELATED"/>
    <property type="match status" value="1"/>
</dbReference>
<dbReference type="InterPro" id="IPR036950">
    <property type="entry name" value="PBP_transglycosylase"/>
</dbReference>
<feature type="region of interest" description="Disordered" evidence="9">
    <location>
        <begin position="766"/>
        <end position="865"/>
    </location>
</feature>
<dbReference type="InterPro" id="IPR023346">
    <property type="entry name" value="Lysozyme-like_dom_sf"/>
</dbReference>
<evidence type="ECO:0000256" key="9">
    <source>
        <dbReference type="SAM" id="MobiDB-lite"/>
    </source>
</evidence>
<evidence type="ECO:0000256" key="10">
    <source>
        <dbReference type="SAM" id="Phobius"/>
    </source>
</evidence>
<evidence type="ECO:0000256" key="8">
    <source>
        <dbReference type="ARBA" id="ARBA00049902"/>
    </source>
</evidence>
<sequence>MSDQHPVKAATAAKLAFYCLMAGVLVAALMFPLAGGVGVVAMRVSDSVSEDAAQLVQGDMPRVSTMVDAAGEPIAWLYTQRRWPLPSNRIADTMKLAIVSIEDRRFAEHDGVDLQGSLTGLVGYLQAADDTRGGSTIEQQYVKNYRLLVQATTDAQRRAAVEATPARKLLEMRMALALDKARSKPEILAAYLNLVSFGNGAYGVQDAARTYFGINAAELNWQQAALLAGMVQSTSTLNPYTNPEGAQARRNLVLDTMIENLPDKADELRAAKAQPLGVLAKPDPLPQGCIAAGDRAFFCEYALEYLARAGLSKDEVARNGYLIQTTLDPKVQGSVKRAVDAVADPGAEGVASVMSVIRPGKESHRVVAMADNRTYGLNLAAGETVQPQPFSLVGDGAGSIFKIFTTAAALEMGMGINAQLDVPQTFQGMGLGSSDTPGCPPQTWCVKNAAGYRSPMTVTDALAQSPNTAFAKLIAQVGVPRAVDMAVKLGLRSYAEAGSARAYDPDNNESLADYIKRQNLGSFTLGPFELNALELSNVAATLASGGMWCPPTPIDKVIDRNGHEVAVDTPACEQVVPEGLANTLANALGADSTSGTAAGAAGSVGWNLPMSGKTGTTESHRSSGFLGFTNQFAAANYIFDDTPTPSGLCSYPLRKCSNGNVFGGQEPARTWFLALEPVANDFGPVALPPTDPRYVDGGSGSEVPSVTGLKFDAARKRLEAAGFRVADKPTPINSYASKGAVIGTTPKGKTIPGSIITINTSNGIAPARVYQPTPRYDRGPEPPPPPEAPPPPAFNVIEIPGLPPITLPMPAPPPPPPPDLPPPPPDLPPPPPELPPPPPPGLPPPPPPPPGLPPPPPPPPGAPPF</sequence>
<dbReference type="InterPro" id="IPR001264">
    <property type="entry name" value="Glyco_trans_51"/>
</dbReference>
<feature type="compositionally biased region" description="Pro residues" evidence="9">
    <location>
        <begin position="781"/>
        <end position="793"/>
    </location>
</feature>
<reference evidence="12 13" key="1">
    <citation type="submission" date="2021-08" db="EMBL/GenBank/DDBJ databases">
        <title>Draft genome sequence of Mycolicibacterium sp. NGTWS1702 strain.</title>
        <authorList>
            <person name="Matsumoto M."/>
            <person name="Tang B.C.C."/>
            <person name="Machida Y."/>
            <person name="Matoyama H."/>
            <person name="Kishihara T."/>
            <person name="Sato S."/>
            <person name="Kondo I."/>
            <person name="Sano M."/>
            <person name="Kato G."/>
        </authorList>
    </citation>
    <scope>NUCLEOTIDE SEQUENCE [LARGE SCALE GENOMIC DNA]</scope>
    <source>
        <strain evidence="12 13">NGTWSNA01</strain>
    </source>
</reference>
<dbReference type="PRINTS" id="PR01217">
    <property type="entry name" value="PRICHEXTENSN"/>
</dbReference>
<dbReference type="PANTHER" id="PTHR32282:SF33">
    <property type="entry name" value="PEPTIDOGLYCAN GLYCOSYLTRANSFERASE"/>
    <property type="match status" value="1"/>
</dbReference>
<comment type="catalytic activity">
    <reaction evidence="8">
        <text>[GlcNAc-(1-&gt;4)-Mur2Ac(oyl-L-Ala-gamma-D-Glu-L-Lys-D-Ala-D-Ala)](n)-di-trans,octa-cis-undecaprenyl diphosphate + beta-D-GlcNAc-(1-&gt;4)-Mur2Ac(oyl-L-Ala-gamma-D-Glu-L-Lys-D-Ala-D-Ala)-di-trans,octa-cis-undecaprenyl diphosphate = [GlcNAc-(1-&gt;4)-Mur2Ac(oyl-L-Ala-gamma-D-Glu-L-Lys-D-Ala-D-Ala)](n+1)-di-trans,octa-cis-undecaprenyl diphosphate + di-trans,octa-cis-undecaprenyl diphosphate + H(+)</text>
        <dbReference type="Rhea" id="RHEA:23708"/>
        <dbReference type="Rhea" id="RHEA-COMP:9602"/>
        <dbReference type="Rhea" id="RHEA-COMP:9603"/>
        <dbReference type="ChEBI" id="CHEBI:15378"/>
        <dbReference type="ChEBI" id="CHEBI:58405"/>
        <dbReference type="ChEBI" id="CHEBI:60033"/>
        <dbReference type="ChEBI" id="CHEBI:78435"/>
        <dbReference type="EC" id="2.4.99.28"/>
    </reaction>
</comment>
<feature type="domain" description="PASTA" evidence="11">
    <location>
        <begin position="697"/>
        <end position="762"/>
    </location>
</feature>
<dbReference type="InterPro" id="IPR012338">
    <property type="entry name" value="Beta-lactam/transpept-like"/>
</dbReference>
<comment type="caution">
    <text evidence="12">The sequence shown here is derived from an EMBL/GenBank/DDBJ whole genome shotgun (WGS) entry which is preliminary data.</text>
</comment>
<name>A0ABQ4V973_9MYCO</name>
<keyword evidence="2" id="KW-0645">Protease</keyword>
<feature type="transmembrane region" description="Helical" evidence="10">
    <location>
        <begin position="15"/>
        <end position="42"/>
    </location>
</feature>
<feature type="compositionally biased region" description="Pro residues" evidence="9">
    <location>
        <begin position="801"/>
        <end position="865"/>
    </location>
</feature>
<evidence type="ECO:0000259" key="11">
    <source>
        <dbReference type="PROSITE" id="PS51178"/>
    </source>
</evidence>
<keyword evidence="10" id="KW-0812">Transmembrane</keyword>
<evidence type="ECO:0000256" key="7">
    <source>
        <dbReference type="ARBA" id="ARBA00034000"/>
    </source>
</evidence>
<keyword evidence="3" id="KW-0328">Glycosyltransferase</keyword>
<dbReference type="Gene3D" id="3.40.710.10">
    <property type="entry name" value="DD-peptidase/beta-lactamase superfamily"/>
    <property type="match status" value="1"/>
</dbReference>
<organism evidence="12 13">
    <name type="scientific">Mycolicibacterium cyprinidarum</name>
    <dbReference type="NCBI Taxonomy" id="2860311"/>
    <lineage>
        <taxon>Bacteria</taxon>
        <taxon>Bacillati</taxon>
        <taxon>Actinomycetota</taxon>
        <taxon>Actinomycetes</taxon>
        <taxon>Mycobacteriales</taxon>
        <taxon>Mycobacteriaceae</taxon>
        <taxon>Mycolicibacterium</taxon>
    </lineage>
</organism>
<evidence type="ECO:0000313" key="13">
    <source>
        <dbReference type="Proteomes" id="UP001060504"/>
    </source>
</evidence>
<evidence type="ECO:0000256" key="5">
    <source>
        <dbReference type="ARBA" id="ARBA00022801"/>
    </source>
</evidence>
<accession>A0ABQ4V973</accession>
<dbReference type="Proteomes" id="UP001060504">
    <property type="component" value="Unassembled WGS sequence"/>
</dbReference>
<dbReference type="SMART" id="SM00740">
    <property type="entry name" value="PASTA"/>
    <property type="match status" value="1"/>
</dbReference>
<dbReference type="EMBL" id="BPRH01000681">
    <property type="protein sequence ID" value="GJF10443.1"/>
    <property type="molecule type" value="Genomic_DNA"/>
</dbReference>
<dbReference type="InterPro" id="IPR001460">
    <property type="entry name" value="PCN-bd_Tpept"/>
</dbReference>
<evidence type="ECO:0000256" key="2">
    <source>
        <dbReference type="ARBA" id="ARBA00022670"/>
    </source>
</evidence>
<gene>
    <name evidence="12" type="ORF">NGTWS1702_06210</name>
</gene>
<protein>
    <submittedName>
        <fullName evidence="12">Penicillin-binding protein</fullName>
    </submittedName>
</protein>
<keyword evidence="4" id="KW-0808">Transferase</keyword>
<dbReference type="CDD" id="cd06577">
    <property type="entry name" value="PASTA_pknB"/>
    <property type="match status" value="1"/>
</dbReference>
<evidence type="ECO:0000256" key="3">
    <source>
        <dbReference type="ARBA" id="ARBA00022676"/>
    </source>
</evidence>
<dbReference type="PROSITE" id="PS51178">
    <property type="entry name" value="PASTA"/>
    <property type="match status" value="1"/>
</dbReference>
<keyword evidence="1" id="KW-0121">Carboxypeptidase</keyword>
<dbReference type="Pfam" id="PF03793">
    <property type="entry name" value="PASTA"/>
    <property type="match status" value="1"/>
</dbReference>
<dbReference type="InterPro" id="IPR050396">
    <property type="entry name" value="Glycosyltr_51/Transpeptidase"/>
</dbReference>
<dbReference type="Gene3D" id="1.10.3810.10">
    <property type="entry name" value="Biosynthetic peptidoglycan transglycosylase-like"/>
    <property type="match status" value="1"/>
</dbReference>
<keyword evidence="10" id="KW-1133">Transmembrane helix</keyword>
<dbReference type="Gene3D" id="3.30.10.20">
    <property type="match status" value="1"/>
</dbReference>
<dbReference type="Pfam" id="PF00912">
    <property type="entry name" value="Transgly"/>
    <property type="match status" value="1"/>
</dbReference>
<keyword evidence="5" id="KW-0378">Hydrolase</keyword>
<evidence type="ECO:0000256" key="6">
    <source>
        <dbReference type="ARBA" id="ARBA00023268"/>
    </source>
</evidence>